<feature type="region of interest" description="Disordered" evidence="1">
    <location>
        <begin position="1"/>
        <end position="33"/>
    </location>
</feature>
<gene>
    <name evidence="3" type="ORF">RhiirC2_795320</name>
    <name evidence="2" type="ORF">RhiirC2_795322</name>
</gene>
<dbReference type="VEuPathDB" id="FungiDB:RhiirFUN_004982"/>
<feature type="region of interest" description="Disordered" evidence="1">
    <location>
        <begin position="143"/>
        <end position="184"/>
    </location>
</feature>
<evidence type="ECO:0000313" key="4">
    <source>
        <dbReference type="Proteomes" id="UP000233469"/>
    </source>
</evidence>
<protein>
    <submittedName>
        <fullName evidence="3">Uncharacterized protein</fullName>
    </submittedName>
</protein>
<feature type="compositionally biased region" description="Low complexity" evidence="1">
    <location>
        <begin position="14"/>
        <end position="23"/>
    </location>
</feature>
<name>A0A2N1MBU9_9GLOM</name>
<dbReference type="EMBL" id="LLXL01003222">
    <property type="protein sequence ID" value="PKK59098.1"/>
    <property type="molecule type" value="Genomic_DNA"/>
</dbReference>
<sequence length="299" mass="35390">MGNKKLRKEDSPESEILYESSSESESKSESEIGTFKLNLEGTQILDSDSRPRDDKKRKRLKERRYQHVSEMTKDLREALRRDLFWNLARMPQETQLDIEKTFESQKDLVVKTIVPNLMKTLDLDTYPIGEGVIYEMIHQRHRHKRDNLRIKNKSENDIKKETGRKHQNSRRSEKRKKRSKTINNLRNLNDPLIQKFSNEELRPIITENGYHSPEISESEDERNIIVVRNLRWRSSTLRRFLYYVDSNTTKGDKKRERVYKPSEYVEETVPNSAPNWTKSGYDGPLKNPVAKAISKLQNK</sequence>
<dbReference type="VEuPathDB" id="FungiDB:RhiirA1_404372"/>
<proteinExistence type="predicted"/>
<comment type="caution">
    <text evidence="3">The sequence shown here is derived from an EMBL/GenBank/DDBJ whole genome shotgun (WGS) entry which is preliminary data.</text>
</comment>
<reference evidence="3 4" key="2">
    <citation type="submission" date="2017-10" db="EMBL/GenBank/DDBJ databases">
        <title>Extensive intraspecific genome diversity in a model arbuscular mycorrhizal fungus.</title>
        <authorList>
            <person name="Chen E.C.H."/>
            <person name="Morin E."/>
            <person name="Baudet D."/>
            <person name="Noel J."/>
            <person name="Ndikumana S."/>
            <person name="Charron P."/>
            <person name="St-Onge C."/>
            <person name="Giorgi J."/>
            <person name="Grigoriev I.V."/>
            <person name="Roux C."/>
            <person name="Martin F.M."/>
            <person name="Corradi N."/>
        </authorList>
    </citation>
    <scope>NUCLEOTIDE SEQUENCE [LARGE SCALE GENOMIC DNA]</scope>
    <source>
        <strain evidence="3 4">C2</strain>
    </source>
</reference>
<evidence type="ECO:0000313" key="2">
    <source>
        <dbReference type="EMBL" id="PKK59097.1"/>
    </source>
</evidence>
<organism evidence="3 4">
    <name type="scientific">Rhizophagus irregularis</name>
    <dbReference type="NCBI Taxonomy" id="588596"/>
    <lineage>
        <taxon>Eukaryota</taxon>
        <taxon>Fungi</taxon>
        <taxon>Fungi incertae sedis</taxon>
        <taxon>Mucoromycota</taxon>
        <taxon>Glomeromycotina</taxon>
        <taxon>Glomeromycetes</taxon>
        <taxon>Glomerales</taxon>
        <taxon>Glomeraceae</taxon>
        <taxon>Rhizophagus</taxon>
    </lineage>
</organism>
<dbReference type="AlphaFoldDB" id="A0A2N1MBU9"/>
<accession>A0A2N1MBU9</accession>
<feature type="compositionally biased region" description="Basic and acidic residues" evidence="1">
    <location>
        <begin position="147"/>
        <end position="161"/>
    </location>
</feature>
<evidence type="ECO:0000256" key="1">
    <source>
        <dbReference type="SAM" id="MobiDB-lite"/>
    </source>
</evidence>
<reference evidence="3 4" key="1">
    <citation type="submission" date="2016-04" db="EMBL/GenBank/DDBJ databases">
        <title>Genome analyses suggest a sexual origin of heterokaryosis in a supposedly ancient asexual fungus.</title>
        <authorList>
            <person name="Ropars J."/>
            <person name="Sedzielewska K."/>
            <person name="Noel J."/>
            <person name="Charron P."/>
            <person name="Farinelli L."/>
            <person name="Marton T."/>
            <person name="Kruger M."/>
            <person name="Pelin A."/>
            <person name="Brachmann A."/>
            <person name="Corradi N."/>
        </authorList>
    </citation>
    <scope>NUCLEOTIDE SEQUENCE [LARGE SCALE GENOMIC DNA]</scope>
    <source>
        <strain evidence="3 4">C2</strain>
    </source>
</reference>
<feature type="compositionally biased region" description="Basic residues" evidence="1">
    <location>
        <begin position="162"/>
        <end position="180"/>
    </location>
</feature>
<dbReference type="EMBL" id="LLXL01003223">
    <property type="protein sequence ID" value="PKK59097.1"/>
    <property type="molecule type" value="Genomic_DNA"/>
</dbReference>
<dbReference type="Proteomes" id="UP000233469">
    <property type="component" value="Unassembled WGS sequence"/>
</dbReference>
<dbReference type="VEuPathDB" id="FungiDB:FUN_003885"/>
<evidence type="ECO:0000313" key="3">
    <source>
        <dbReference type="EMBL" id="PKK59098.1"/>
    </source>
</evidence>